<comment type="subcellular location">
    <subcellularLocation>
        <location evidence="1">Membrane</location>
        <topology evidence="1">Multi-pass membrane protein</topology>
    </subcellularLocation>
</comment>
<dbReference type="GeneID" id="63795670"/>
<feature type="transmembrane region" description="Helical" evidence="5">
    <location>
        <begin position="202"/>
        <end position="221"/>
    </location>
</feature>
<feature type="transmembrane region" description="Helical" evidence="5">
    <location>
        <begin position="399"/>
        <end position="419"/>
    </location>
</feature>
<comment type="caution">
    <text evidence="7">The sequence shown here is derived from an EMBL/GenBank/DDBJ whole genome shotgun (WGS) entry which is preliminary data.</text>
</comment>
<evidence type="ECO:0000256" key="1">
    <source>
        <dbReference type="ARBA" id="ARBA00004141"/>
    </source>
</evidence>
<dbReference type="PANTHER" id="PTHR23502:SF139">
    <property type="entry name" value="MAJOR FACILITATOR SUPERFAMILY (MFS) PROFILE DOMAIN-CONTAINING PROTEIN-RELATED"/>
    <property type="match status" value="1"/>
</dbReference>
<keyword evidence="4 5" id="KW-0472">Membrane</keyword>
<evidence type="ECO:0000259" key="6">
    <source>
        <dbReference type="PROSITE" id="PS50850"/>
    </source>
</evidence>
<dbReference type="PANTHER" id="PTHR23502">
    <property type="entry name" value="MAJOR FACILITATOR SUPERFAMILY"/>
    <property type="match status" value="1"/>
</dbReference>
<feature type="transmembrane region" description="Helical" evidence="5">
    <location>
        <begin position="283"/>
        <end position="304"/>
    </location>
</feature>
<feature type="transmembrane region" description="Helical" evidence="5">
    <location>
        <begin position="84"/>
        <end position="106"/>
    </location>
</feature>
<reference evidence="7 8" key="1">
    <citation type="journal article" date="2017" name="Biotechnol. Biofuels">
        <title>Differential beta-glucosidase expression as a function of carbon source availability in Talaromyces amestolkiae: a genomic and proteomic approach.</title>
        <authorList>
            <person name="de Eugenio L.I."/>
            <person name="Mendez-Liter J.A."/>
            <person name="Nieto-Dominguez M."/>
            <person name="Alonso L."/>
            <person name="Gil-Munoz J."/>
            <person name="Barriuso J."/>
            <person name="Prieto A."/>
            <person name="Martinez M.J."/>
        </authorList>
    </citation>
    <scope>NUCLEOTIDE SEQUENCE [LARGE SCALE GENOMIC DNA]</scope>
    <source>
        <strain evidence="7 8">CIB</strain>
    </source>
</reference>
<evidence type="ECO:0000256" key="2">
    <source>
        <dbReference type="ARBA" id="ARBA00022692"/>
    </source>
</evidence>
<dbReference type="GO" id="GO:0022857">
    <property type="term" value="F:transmembrane transporter activity"/>
    <property type="evidence" value="ECO:0007669"/>
    <property type="project" value="InterPro"/>
</dbReference>
<feature type="transmembrane region" description="Helical" evidence="5">
    <location>
        <begin position="459"/>
        <end position="480"/>
    </location>
</feature>
<organism evidence="7 8">
    <name type="scientific">Talaromyces amestolkiae</name>
    <dbReference type="NCBI Taxonomy" id="1196081"/>
    <lineage>
        <taxon>Eukaryota</taxon>
        <taxon>Fungi</taxon>
        <taxon>Dikarya</taxon>
        <taxon>Ascomycota</taxon>
        <taxon>Pezizomycotina</taxon>
        <taxon>Eurotiomycetes</taxon>
        <taxon>Eurotiomycetidae</taxon>
        <taxon>Eurotiales</taxon>
        <taxon>Trichocomaceae</taxon>
        <taxon>Talaromyces</taxon>
        <taxon>Talaromyces sect. Talaromyces</taxon>
    </lineage>
</organism>
<keyword evidence="2 5" id="KW-0812">Transmembrane</keyword>
<dbReference type="RefSeq" id="XP_040734958.1">
    <property type="nucleotide sequence ID" value="XM_040879042.1"/>
</dbReference>
<dbReference type="InterPro" id="IPR020846">
    <property type="entry name" value="MFS_dom"/>
</dbReference>
<keyword evidence="3 5" id="KW-1133">Transmembrane helix</keyword>
<feature type="transmembrane region" description="Helical" evidence="5">
    <location>
        <begin position="47"/>
        <end position="64"/>
    </location>
</feature>
<feature type="domain" description="Major facilitator superfamily (MFS) profile" evidence="6">
    <location>
        <begin position="48"/>
        <end position="484"/>
    </location>
</feature>
<protein>
    <recommendedName>
        <fullName evidence="6">Major facilitator superfamily (MFS) profile domain-containing protein</fullName>
    </recommendedName>
</protein>
<feature type="transmembrane region" description="Helical" evidence="5">
    <location>
        <begin position="431"/>
        <end position="453"/>
    </location>
</feature>
<dbReference type="Proteomes" id="UP000249363">
    <property type="component" value="Unassembled WGS sequence"/>
</dbReference>
<feature type="transmembrane region" description="Helical" evidence="5">
    <location>
        <begin position="113"/>
        <end position="132"/>
    </location>
</feature>
<accession>A0A364L3Q6</accession>
<evidence type="ECO:0000313" key="8">
    <source>
        <dbReference type="Proteomes" id="UP000249363"/>
    </source>
</evidence>
<dbReference type="GO" id="GO:0005886">
    <property type="term" value="C:plasma membrane"/>
    <property type="evidence" value="ECO:0007669"/>
    <property type="project" value="TreeGrafter"/>
</dbReference>
<gene>
    <name evidence="7" type="ORF">BHQ10_006454</name>
</gene>
<dbReference type="InterPro" id="IPR011701">
    <property type="entry name" value="MFS"/>
</dbReference>
<proteinExistence type="predicted"/>
<dbReference type="AlphaFoldDB" id="A0A364L3Q6"/>
<dbReference type="InterPro" id="IPR036259">
    <property type="entry name" value="MFS_trans_sf"/>
</dbReference>
<feature type="transmembrane region" description="Helical" evidence="5">
    <location>
        <begin position="367"/>
        <end position="387"/>
    </location>
</feature>
<name>A0A364L3Q6_TALAM</name>
<sequence length="526" mass="57972">MDIQKTSQPTTAPAILERLDPKGNPLIPTPTSDPRDPLNWSLLRKSTCLFIVVYSYFMLTYFTTAPIPSFGFLEEQLNINYSQVSWSFALPCLGLAIGPLIVGALADTYGRRPVLIACTALAVVASGCTSIKTINFGGYMATRFFQGLGAGPSANIGLVIIHDISFEHERGLRVGMWTIAANAGTVLGGVFGGLLATSGEWVAYHVTILFAVLLVVQCLFLPETLYPRAAILAQESQKYGGGAIISIAPTSSERSKLNFFNIKKIPGVPHPKVWTTTIQFFNLFRYPTIVISVLGYCFLQYWWICSISTLVPDAYINDSPRTQGLLLIGLLVGLLFAEVVCSGNLSDKLMSHFARKNGGMRVPEMRLWLGYPAAVVSSVGLVLWGVSVDKNWHWMVGQVAFFLYTLGLQTGNTVLSAYIVDNYPEHANEVITFYTVIINLSAFINPWFIYYWIEASGYTWTFAAQCIICSFGLIPLYILLQRYGVGLRSTRPMYTKHIDDMLEVPTAQDVSTGGDIAVKQDFSDVV</sequence>
<dbReference type="EMBL" id="MIKG01000012">
    <property type="protein sequence ID" value="RAO70442.1"/>
    <property type="molecule type" value="Genomic_DNA"/>
</dbReference>
<dbReference type="SUPFAM" id="SSF103473">
    <property type="entry name" value="MFS general substrate transporter"/>
    <property type="match status" value="1"/>
</dbReference>
<evidence type="ECO:0000256" key="4">
    <source>
        <dbReference type="ARBA" id="ARBA00023136"/>
    </source>
</evidence>
<dbReference type="Pfam" id="PF07690">
    <property type="entry name" value="MFS_1"/>
    <property type="match status" value="1"/>
</dbReference>
<keyword evidence="8" id="KW-1185">Reference proteome</keyword>
<feature type="transmembrane region" description="Helical" evidence="5">
    <location>
        <begin position="174"/>
        <end position="196"/>
    </location>
</feature>
<dbReference type="Gene3D" id="1.20.1250.20">
    <property type="entry name" value="MFS general substrate transporter like domains"/>
    <property type="match status" value="1"/>
</dbReference>
<dbReference type="PROSITE" id="PS50850">
    <property type="entry name" value="MFS"/>
    <property type="match status" value="1"/>
</dbReference>
<evidence type="ECO:0000256" key="3">
    <source>
        <dbReference type="ARBA" id="ARBA00022989"/>
    </source>
</evidence>
<evidence type="ECO:0000313" key="7">
    <source>
        <dbReference type="EMBL" id="RAO70442.1"/>
    </source>
</evidence>
<dbReference type="OrthoDB" id="2585655at2759"/>
<feature type="transmembrane region" description="Helical" evidence="5">
    <location>
        <begin position="324"/>
        <end position="346"/>
    </location>
</feature>
<dbReference type="STRING" id="1196081.A0A364L3Q6"/>
<feature type="transmembrane region" description="Helical" evidence="5">
    <location>
        <begin position="144"/>
        <end position="162"/>
    </location>
</feature>
<evidence type="ECO:0000256" key="5">
    <source>
        <dbReference type="SAM" id="Phobius"/>
    </source>
</evidence>